<proteinExistence type="predicted"/>
<dbReference type="Proteomes" id="UP001221898">
    <property type="component" value="Unassembled WGS sequence"/>
</dbReference>
<dbReference type="EMBL" id="JAINUG010000339">
    <property type="protein sequence ID" value="KAJ8377799.1"/>
    <property type="molecule type" value="Genomic_DNA"/>
</dbReference>
<keyword evidence="2" id="KW-1185">Reference proteome</keyword>
<evidence type="ECO:0000313" key="1">
    <source>
        <dbReference type="EMBL" id="KAJ8377799.1"/>
    </source>
</evidence>
<name>A0AAD7RCM0_9TELE</name>
<protein>
    <submittedName>
        <fullName evidence="1">Uncharacterized protein</fullName>
    </submittedName>
</protein>
<dbReference type="AlphaFoldDB" id="A0AAD7RCM0"/>
<sequence>MRLIERIQSCRENRHRQQHDPETATGLICKGKAMWESGPVSVVTVPNTKVIGSIRAGRHRIAELAAHKGEGAEESR</sequence>
<gene>
    <name evidence="1" type="ORF">AAFF_G00251180</name>
</gene>
<comment type="caution">
    <text evidence="1">The sequence shown here is derived from an EMBL/GenBank/DDBJ whole genome shotgun (WGS) entry which is preliminary data.</text>
</comment>
<reference evidence="1" key="1">
    <citation type="journal article" date="2023" name="Science">
        <title>Genome structures resolve the early diversification of teleost fishes.</title>
        <authorList>
            <person name="Parey E."/>
            <person name="Louis A."/>
            <person name="Montfort J."/>
            <person name="Bouchez O."/>
            <person name="Roques C."/>
            <person name="Iampietro C."/>
            <person name="Lluch J."/>
            <person name="Castinel A."/>
            <person name="Donnadieu C."/>
            <person name="Desvignes T."/>
            <person name="Floi Bucao C."/>
            <person name="Jouanno E."/>
            <person name="Wen M."/>
            <person name="Mejri S."/>
            <person name="Dirks R."/>
            <person name="Jansen H."/>
            <person name="Henkel C."/>
            <person name="Chen W.J."/>
            <person name="Zahm M."/>
            <person name="Cabau C."/>
            <person name="Klopp C."/>
            <person name="Thompson A.W."/>
            <person name="Robinson-Rechavi M."/>
            <person name="Braasch I."/>
            <person name="Lecointre G."/>
            <person name="Bobe J."/>
            <person name="Postlethwait J.H."/>
            <person name="Berthelot C."/>
            <person name="Roest Crollius H."/>
            <person name="Guiguen Y."/>
        </authorList>
    </citation>
    <scope>NUCLEOTIDE SEQUENCE</scope>
    <source>
        <strain evidence="1">NC1722</strain>
    </source>
</reference>
<accession>A0AAD7RCM0</accession>
<evidence type="ECO:0000313" key="2">
    <source>
        <dbReference type="Proteomes" id="UP001221898"/>
    </source>
</evidence>
<organism evidence="1 2">
    <name type="scientific">Aldrovandia affinis</name>
    <dbReference type="NCBI Taxonomy" id="143900"/>
    <lineage>
        <taxon>Eukaryota</taxon>
        <taxon>Metazoa</taxon>
        <taxon>Chordata</taxon>
        <taxon>Craniata</taxon>
        <taxon>Vertebrata</taxon>
        <taxon>Euteleostomi</taxon>
        <taxon>Actinopterygii</taxon>
        <taxon>Neopterygii</taxon>
        <taxon>Teleostei</taxon>
        <taxon>Notacanthiformes</taxon>
        <taxon>Halosauridae</taxon>
        <taxon>Aldrovandia</taxon>
    </lineage>
</organism>